<comment type="caution">
    <text evidence="1">The sequence shown here is derived from an EMBL/GenBank/DDBJ whole genome shotgun (WGS) entry which is preliminary data.</text>
</comment>
<name>A0A2P4SJJ1_BAMTH</name>
<protein>
    <submittedName>
        <fullName evidence="1">Uncharacterized protein</fullName>
    </submittedName>
</protein>
<keyword evidence="2" id="KW-1185">Reference proteome</keyword>
<proteinExistence type="predicted"/>
<dbReference type="Proteomes" id="UP000237246">
    <property type="component" value="Unassembled WGS sequence"/>
</dbReference>
<evidence type="ECO:0000313" key="2">
    <source>
        <dbReference type="Proteomes" id="UP000237246"/>
    </source>
</evidence>
<dbReference type="EMBL" id="PPHD01042409">
    <property type="protein sequence ID" value="POI24279.1"/>
    <property type="molecule type" value="Genomic_DNA"/>
</dbReference>
<dbReference type="AlphaFoldDB" id="A0A2P4SJJ1"/>
<sequence>MLIEWKIITAANVSSVIDSQGIIIQRNFWKPDVDAVASGLTVLRYVAEPWGLKLDMSGIGQIMYGLKYILRLRKDGFTVIPVKMSAINLSSMKSVGERSSPT</sequence>
<gene>
    <name evidence="1" type="ORF">CIB84_011969</name>
</gene>
<accession>A0A2P4SJJ1</accession>
<reference evidence="1 2" key="1">
    <citation type="submission" date="2018-01" db="EMBL/GenBank/DDBJ databases">
        <title>Comparison of the Chinese Bamboo Partridge and Red Junglefowl genome sequences highlights the importance of demography in genome evolution.</title>
        <authorList>
            <person name="Tiley G.P."/>
            <person name="Kimball R.T."/>
            <person name="Braun E.L."/>
            <person name="Burleigh J.G."/>
        </authorList>
    </citation>
    <scope>NUCLEOTIDE SEQUENCE [LARGE SCALE GENOMIC DNA]</scope>
    <source>
        <strain evidence="1">RTK389</strain>
        <tissue evidence="1">Blood</tissue>
    </source>
</reference>
<organism evidence="1 2">
    <name type="scientific">Bambusicola thoracicus</name>
    <name type="common">Chinese bamboo-partridge</name>
    <name type="synonym">Perdix thoracica</name>
    <dbReference type="NCBI Taxonomy" id="9083"/>
    <lineage>
        <taxon>Eukaryota</taxon>
        <taxon>Metazoa</taxon>
        <taxon>Chordata</taxon>
        <taxon>Craniata</taxon>
        <taxon>Vertebrata</taxon>
        <taxon>Euteleostomi</taxon>
        <taxon>Archelosauria</taxon>
        <taxon>Archosauria</taxon>
        <taxon>Dinosauria</taxon>
        <taxon>Saurischia</taxon>
        <taxon>Theropoda</taxon>
        <taxon>Coelurosauria</taxon>
        <taxon>Aves</taxon>
        <taxon>Neognathae</taxon>
        <taxon>Galloanserae</taxon>
        <taxon>Galliformes</taxon>
        <taxon>Phasianidae</taxon>
        <taxon>Perdicinae</taxon>
        <taxon>Bambusicola</taxon>
    </lineage>
</organism>
<evidence type="ECO:0000313" key="1">
    <source>
        <dbReference type="EMBL" id="POI24279.1"/>
    </source>
</evidence>